<feature type="domain" description="HTH arsR-type" evidence="4">
    <location>
        <begin position="1"/>
        <end position="95"/>
    </location>
</feature>
<dbReference type="InterPro" id="IPR036390">
    <property type="entry name" value="WH_DNA-bd_sf"/>
</dbReference>
<dbReference type="OrthoDB" id="9804742at2"/>
<evidence type="ECO:0000313" key="5">
    <source>
        <dbReference type="EMBL" id="PWK54726.1"/>
    </source>
</evidence>
<evidence type="ECO:0000313" key="6">
    <source>
        <dbReference type="Proteomes" id="UP000245390"/>
    </source>
</evidence>
<dbReference type="InterPro" id="IPR036388">
    <property type="entry name" value="WH-like_DNA-bd_sf"/>
</dbReference>
<dbReference type="KEGG" id="salo:EF888_01305"/>
<dbReference type="PANTHER" id="PTHR43132">
    <property type="entry name" value="ARSENICAL RESISTANCE OPERON REPRESSOR ARSR-RELATED"/>
    <property type="match status" value="1"/>
</dbReference>
<dbReference type="PRINTS" id="PR00778">
    <property type="entry name" value="HTHARSR"/>
</dbReference>
<gene>
    <name evidence="5" type="ORF">C8D95_11018</name>
</gene>
<dbReference type="Gene3D" id="1.10.10.10">
    <property type="entry name" value="Winged helix-like DNA-binding domain superfamily/Winged helix DNA-binding domain"/>
    <property type="match status" value="1"/>
</dbReference>
<keyword evidence="6" id="KW-1185">Reference proteome</keyword>
<dbReference type="SUPFAM" id="SSF46785">
    <property type="entry name" value="Winged helix' DNA-binding domain"/>
    <property type="match status" value="1"/>
</dbReference>
<dbReference type="InterPro" id="IPR051011">
    <property type="entry name" value="Metal_resp_trans_reg"/>
</dbReference>
<dbReference type="RefSeq" id="WP_109760523.1">
    <property type="nucleotide sequence ID" value="NZ_CP034588.1"/>
</dbReference>
<dbReference type="InterPro" id="IPR001845">
    <property type="entry name" value="HTH_ArsR_DNA-bd_dom"/>
</dbReference>
<dbReference type="Proteomes" id="UP000245390">
    <property type="component" value="Unassembled WGS sequence"/>
</dbReference>
<accession>A0A316G482</accession>
<dbReference type="InterPro" id="IPR011991">
    <property type="entry name" value="ArsR-like_HTH"/>
</dbReference>
<keyword evidence="3" id="KW-0804">Transcription</keyword>
<keyword evidence="2" id="KW-0238">DNA-binding</keyword>
<dbReference type="EMBL" id="QGGV01000010">
    <property type="protein sequence ID" value="PWK54726.1"/>
    <property type="molecule type" value="Genomic_DNA"/>
</dbReference>
<dbReference type="Pfam" id="PF12840">
    <property type="entry name" value="HTH_20"/>
    <property type="match status" value="1"/>
</dbReference>
<dbReference type="GO" id="GO:0003677">
    <property type="term" value="F:DNA binding"/>
    <property type="evidence" value="ECO:0007669"/>
    <property type="project" value="UniProtKB-KW"/>
</dbReference>
<dbReference type="GO" id="GO:0003700">
    <property type="term" value="F:DNA-binding transcription factor activity"/>
    <property type="evidence" value="ECO:0007669"/>
    <property type="project" value="InterPro"/>
</dbReference>
<organism evidence="5 6">
    <name type="scientific">Silicimonas algicola</name>
    <dbReference type="NCBI Taxonomy" id="1826607"/>
    <lineage>
        <taxon>Bacteria</taxon>
        <taxon>Pseudomonadati</taxon>
        <taxon>Pseudomonadota</taxon>
        <taxon>Alphaproteobacteria</taxon>
        <taxon>Rhodobacterales</taxon>
        <taxon>Paracoccaceae</taxon>
    </lineage>
</organism>
<keyword evidence="1" id="KW-0805">Transcription regulation</keyword>
<sequence length="110" mass="11911">MDKTNSLAALSALSQDVRLDAFRLLVQAGAEGLPAGEIGDRLGVRQNTMSSHLSILHQAGLVRNRREGRGIRYFADMEGMRGLLGFLMEDCCGGRSELCQPVIQEVACSC</sequence>
<evidence type="ECO:0000256" key="1">
    <source>
        <dbReference type="ARBA" id="ARBA00023015"/>
    </source>
</evidence>
<dbReference type="NCBIfam" id="NF033788">
    <property type="entry name" value="HTH_metalloreg"/>
    <property type="match status" value="1"/>
</dbReference>
<dbReference type="CDD" id="cd00090">
    <property type="entry name" value="HTH_ARSR"/>
    <property type="match status" value="1"/>
</dbReference>
<evidence type="ECO:0000256" key="2">
    <source>
        <dbReference type="ARBA" id="ARBA00023125"/>
    </source>
</evidence>
<reference evidence="5 6" key="1">
    <citation type="submission" date="2018-05" db="EMBL/GenBank/DDBJ databases">
        <title>Genomic Encyclopedia of Type Strains, Phase IV (KMG-IV): sequencing the most valuable type-strain genomes for metagenomic binning, comparative biology and taxonomic classification.</title>
        <authorList>
            <person name="Goeker M."/>
        </authorList>
    </citation>
    <scope>NUCLEOTIDE SEQUENCE [LARGE SCALE GENOMIC DNA]</scope>
    <source>
        <strain evidence="5 6">DSM 103371</strain>
    </source>
</reference>
<dbReference type="AlphaFoldDB" id="A0A316G482"/>
<evidence type="ECO:0000256" key="3">
    <source>
        <dbReference type="ARBA" id="ARBA00023163"/>
    </source>
</evidence>
<name>A0A316G482_9RHOB</name>
<dbReference type="SMART" id="SM00418">
    <property type="entry name" value="HTH_ARSR"/>
    <property type="match status" value="1"/>
</dbReference>
<comment type="caution">
    <text evidence="5">The sequence shown here is derived from an EMBL/GenBank/DDBJ whole genome shotgun (WGS) entry which is preliminary data.</text>
</comment>
<dbReference type="PROSITE" id="PS50987">
    <property type="entry name" value="HTH_ARSR_2"/>
    <property type="match status" value="1"/>
</dbReference>
<evidence type="ECO:0000259" key="4">
    <source>
        <dbReference type="PROSITE" id="PS50987"/>
    </source>
</evidence>
<dbReference type="PANTHER" id="PTHR43132:SF2">
    <property type="entry name" value="ARSENICAL RESISTANCE OPERON REPRESSOR ARSR-RELATED"/>
    <property type="match status" value="1"/>
</dbReference>
<protein>
    <submittedName>
        <fullName evidence="5">ArsR family transcriptional regulator</fullName>
    </submittedName>
</protein>
<proteinExistence type="predicted"/>